<feature type="chain" id="PRO_5035748604" evidence="1">
    <location>
        <begin position="19"/>
        <end position="86"/>
    </location>
</feature>
<evidence type="ECO:0000313" key="3">
    <source>
        <dbReference type="Proteomes" id="UP000807504"/>
    </source>
</evidence>
<evidence type="ECO:0000256" key="1">
    <source>
        <dbReference type="SAM" id="SignalP"/>
    </source>
</evidence>
<evidence type="ECO:0000313" key="2">
    <source>
        <dbReference type="EMBL" id="KAF8770005.1"/>
    </source>
</evidence>
<comment type="caution">
    <text evidence="2">The sequence shown here is derived from an EMBL/GenBank/DDBJ whole genome shotgun (WGS) entry which is preliminary data.</text>
</comment>
<reference evidence="2" key="2">
    <citation type="submission" date="2020-06" db="EMBL/GenBank/DDBJ databases">
        <authorList>
            <person name="Sheffer M."/>
        </authorList>
    </citation>
    <scope>NUCLEOTIDE SEQUENCE</scope>
</reference>
<gene>
    <name evidence="2" type="ORF">HNY73_017581</name>
</gene>
<sequence>MRGLLIVCLACLVVLATASEYLVHDYDVQIHPTHGHHHGYDDHGFATSIRYDKRYHYKVPDYGHTMTVIYQYVSDGHHHELDDLHY</sequence>
<organism evidence="2 3">
    <name type="scientific">Argiope bruennichi</name>
    <name type="common">Wasp spider</name>
    <name type="synonym">Aranea bruennichi</name>
    <dbReference type="NCBI Taxonomy" id="94029"/>
    <lineage>
        <taxon>Eukaryota</taxon>
        <taxon>Metazoa</taxon>
        <taxon>Ecdysozoa</taxon>
        <taxon>Arthropoda</taxon>
        <taxon>Chelicerata</taxon>
        <taxon>Arachnida</taxon>
        <taxon>Araneae</taxon>
        <taxon>Araneomorphae</taxon>
        <taxon>Entelegynae</taxon>
        <taxon>Araneoidea</taxon>
        <taxon>Araneidae</taxon>
        <taxon>Argiope</taxon>
    </lineage>
</organism>
<reference evidence="2" key="1">
    <citation type="journal article" date="2020" name="bioRxiv">
        <title>Chromosome-level reference genome of the European wasp spider Argiope bruennichi: a resource for studies on range expansion and evolutionary adaptation.</title>
        <authorList>
            <person name="Sheffer M.M."/>
            <person name="Hoppe A."/>
            <person name="Krehenwinkel H."/>
            <person name="Uhl G."/>
            <person name="Kuss A.W."/>
            <person name="Jensen L."/>
            <person name="Jensen C."/>
            <person name="Gillespie R.G."/>
            <person name="Hoff K.J."/>
            <person name="Prost S."/>
        </authorList>
    </citation>
    <scope>NUCLEOTIDE SEQUENCE</scope>
</reference>
<protein>
    <submittedName>
        <fullName evidence="2">Uncharacterized protein</fullName>
    </submittedName>
</protein>
<dbReference type="Proteomes" id="UP000807504">
    <property type="component" value="Unassembled WGS sequence"/>
</dbReference>
<accession>A0A8T0ED92</accession>
<keyword evidence="1" id="KW-0732">Signal</keyword>
<dbReference type="AlphaFoldDB" id="A0A8T0ED92"/>
<proteinExistence type="predicted"/>
<name>A0A8T0ED92_ARGBR</name>
<feature type="signal peptide" evidence="1">
    <location>
        <begin position="1"/>
        <end position="18"/>
    </location>
</feature>
<keyword evidence="3" id="KW-1185">Reference proteome</keyword>
<dbReference type="EMBL" id="JABXBU010002228">
    <property type="protein sequence ID" value="KAF8770005.1"/>
    <property type="molecule type" value="Genomic_DNA"/>
</dbReference>